<reference evidence="1 2" key="1">
    <citation type="submission" date="2015-10" db="EMBL/GenBank/DDBJ databases">
        <title>Genomic differences between typical nodule nitrogen-fixing rhizobial strains and those coming from bean seeds.</title>
        <authorList>
            <person name="Peralta H."/>
            <person name="Aguilar-Vera A."/>
            <person name="Diaz R."/>
            <person name="Mora Y."/>
            <person name="Martinez-Batallar G."/>
            <person name="Salazar E."/>
            <person name="Vargas-Lagunas C."/>
            <person name="Encarnacion S."/>
            <person name="Girard L."/>
            <person name="Mora J."/>
        </authorList>
    </citation>
    <scope>NUCLEOTIDE SEQUENCE [LARGE SCALE GENOMIC DNA]</scope>
    <source>
        <strain evidence="1 2">CFNEI 73</strain>
        <plasmid evidence="1 2">C</plasmid>
    </source>
</reference>
<dbReference type="Proteomes" id="UP000182306">
    <property type="component" value="Plasmid C"/>
</dbReference>
<geneLocation type="plasmid" evidence="1 2">
    <name>C</name>
</geneLocation>
<keyword evidence="1" id="KW-0614">Plasmid</keyword>
<evidence type="ECO:0000313" key="2">
    <source>
        <dbReference type="Proteomes" id="UP000182306"/>
    </source>
</evidence>
<keyword evidence="2" id="KW-1185">Reference proteome</keyword>
<proteinExistence type="predicted"/>
<sequence>MDSAWHHLEPGLLQCADTAVALRYTFHLEERRRSLGCGHQAPRIRVRYGHAAHARRAAFSVLEEEPTGSPWSAP</sequence>
<name>A0A1L3LVQ2_9HYPH</name>
<organism evidence="1 2">
    <name type="scientific">Sinorhizobium americanum</name>
    <dbReference type="NCBI Taxonomy" id="194963"/>
    <lineage>
        <taxon>Bacteria</taxon>
        <taxon>Pseudomonadati</taxon>
        <taxon>Pseudomonadota</taxon>
        <taxon>Alphaproteobacteria</taxon>
        <taxon>Hyphomicrobiales</taxon>
        <taxon>Rhizobiaceae</taxon>
        <taxon>Sinorhizobium/Ensifer group</taxon>
        <taxon>Sinorhizobium</taxon>
    </lineage>
</organism>
<dbReference type="EMBL" id="CP013110">
    <property type="protein sequence ID" value="APG94184.1"/>
    <property type="molecule type" value="Genomic_DNA"/>
</dbReference>
<evidence type="ECO:0000313" key="1">
    <source>
        <dbReference type="EMBL" id="APG94184.1"/>
    </source>
</evidence>
<accession>A0A1L3LVQ2</accession>
<dbReference type="KEGG" id="same:SAMCFNEI73_pC0463"/>
<dbReference type="AlphaFoldDB" id="A0A1L3LVQ2"/>
<gene>
    <name evidence="1" type="ORF">SAMCFNEI73_pC0463</name>
</gene>
<protein>
    <submittedName>
        <fullName evidence="1">Uncharacterized protein</fullName>
    </submittedName>
</protein>